<evidence type="ECO:0000313" key="3">
    <source>
        <dbReference type="Proteomes" id="UP000580250"/>
    </source>
</evidence>
<dbReference type="Proteomes" id="UP000580250">
    <property type="component" value="Unassembled WGS sequence"/>
</dbReference>
<dbReference type="AlphaFoldDB" id="A0A6V7W3Z4"/>
<feature type="compositionally biased region" description="Polar residues" evidence="1">
    <location>
        <begin position="16"/>
        <end position="41"/>
    </location>
</feature>
<proteinExistence type="predicted"/>
<accession>A0A6V7W3Z4</accession>
<feature type="region of interest" description="Disordered" evidence="1">
    <location>
        <begin position="1"/>
        <end position="60"/>
    </location>
</feature>
<reference evidence="2 3" key="1">
    <citation type="submission" date="2020-08" db="EMBL/GenBank/DDBJ databases">
        <authorList>
            <person name="Koutsovoulos G."/>
            <person name="Danchin GJ E."/>
        </authorList>
    </citation>
    <scope>NUCLEOTIDE SEQUENCE [LARGE SCALE GENOMIC DNA]</scope>
</reference>
<evidence type="ECO:0000313" key="2">
    <source>
        <dbReference type="EMBL" id="CAD2181907.1"/>
    </source>
</evidence>
<dbReference type="EMBL" id="CAJEWN010000415">
    <property type="protein sequence ID" value="CAD2181907.1"/>
    <property type="molecule type" value="Genomic_DNA"/>
</dbReference>
<comment type="caution">
    <text evidence="2">The sequence shown here is derived from an EMBL/GenBank/DDBJ whole genome shotgun (WGS) entry which is preliminary data.</text>
</comment>
<evidence type="ECO:0000256" key="1">
    <source>
        <dbReference type="SAM" id="MobiDB-lite"/>
    </source>
</evidence>
<sequence length="60" mass="6585">MNLDPSLRQTFDRSAINPQYGITQHLPQQQGGPPNTEQQHLQGEPGNDPSTAGEIDKDSE</sequence>
<name>A0A6V7W3Z4_MELEN</name>
<organism evidence="2 3">
    <name type="scientific">Meloidogyne enterolobii</name>
    <name type="common">Root-knot nematode worm</name>
    <name type="synonym">Meloidogyne mayaguensis</name>
    <dbReference type="NCBI Taxonomy" id="390850"/>
    <lineage>
        <taxon>Eukaryota</taxon>
        <taxon>Metazoa</taxon>
        <taxon>Ecdysozoa</taxon>
        <taxon>Nematoda</taxon>
        <taxon>Chromadorea</taxon>
        <taxon>Rhabditida</taxon>
        <taxon>Tylenchina</taxon>
        <taxon>Tylenchomorpha</taxon>
        <taxon>Tylenchoidea</taxon>
        <taxon>Meloidogynidae</taxon>
        <taxon>Meloidogyninae</taxon>
        <taxon>Meloidogyne</taxon>
    </lineage>
</organism>
<gene>
    <name evidence="2" type="ORF">MENT_LOCUS34084</name>
</gene>
<protein>
    <submittedName>
        <fullName evidence="2">Uncharacterized protein</fullName>
    </submittedName>
</protein>